<evidence type="ECO:0008006" key="4">
    <source>
        <dbReference type="Google" id="ProtNLM"/>
    </source>
</evidence>
<protein>
    <recommendedName>
        <fullName evidence="4">Zinc ribbon protein</fullName>
    </recommendedName>
</protein>
<gene>
    <name evidence="2" type="ORF">DFR75_10879</name>
</gene>
<comment type="caution">
    <text evidence="2">The sequence shown here is derived from an EMBL/GenBank/DDBJ whole genome shotgun (WGS) entry which is preliminary data.</text>
</comment>
<organism evidence="2 3">
    <name type="scientific">Nocardia ignorata</name>
    <dbReference type="NCBI Taxonomy" id="145285"/>
    <lineage>
        <taxon>Bacteria</taxon>
        <taxon>Bacillati</taxon>
        <taxon>Actinomycetota</taxon>
        <taxon>Actinomycetes</taxon>
        <taxon>Mycobacteriales</taxon>
        <taxon>Nocardiaceae</taxon>
        <taxon>Nocardia</taxon>
    </lineage>
</organism>
<accession>A0A4R6P1B7</accession>
<keyword evidence="3" id="KW-1185">Reference proteome</keyword>
<evidence type="ECO:0000313" key="2">
    <source>
        <dbReference type="EMBL" id="TDP31474.1"/>
    </source>
</evidence>
<keyword evidence="1" id="KW-1133">Transmembrane helix</keyword>
<sequence>MENVSSVFLIGLVGYAVVCGVLAAAIAGSKGNSGVGYFALGVVSGVIGIVVALVVPGRARTPRGWGRIRCPRCGTEQNVEPGRSEFVCWQCEFDAPLEW</sequence>
<proteinExistence type="predicted"/>
<feature type="transmembrane region" description="Helical" evidence="1">
    <location>
        <begin position="34"/>
        <end position="55"/>
    </location>
</feature>
<name>A0A4R6P1B7_NOCIG</name>
<dbReference type="AlphaFoldDB" id="A0A4R6P1B7"/>
<dbReference type="Proteomes" id="UP000295087">
    <property type="component" value="Unassembled WGS sequence"/>
</dbReference>
<feature type="transmembrane region" description="Helical" evidence="1">
    <location>
        <begin position="7"/>
        <end position="28"/>
    </location>
</feature>
<evidence type="ECO:0000256" key="1">
    <source>
        <dbReference type="SAM" id="Phobius"/>
    </source>
</evidence>
<evidence type="ECO:0000313" key="3">
    <source>
        <dbReference type="Proteomes" id="UP000295087"/>
    </source>
</evidence>
<keyword evidence="1" id="KW-0812">Transmembrane</keyword>
<reference evidence="2 3" key="1">
    <citation type="submission" date="2019-03" db="EMBL/GenBank/DDBJ databases">
        <title>Genomic Encyclopedia of Type Strains, Phase IV (KMG-IV): sequencing the most valuable type-strain genomes for metagenomic binning, comparative biology and taxonomic classification.</title>
        <authorList>
            <person name="Goeker M."/>
        </authorList>
    </citation>
    <scope>NUCLEOTIDE SEQUENCE [LARGE SCALE GENOMIC DNA]</scope>
    <source>
        <strain evidence="2 3">DSM 44496</strain>
    </source>
</reference>
<dbReference type="EMBL" id="SNXK01000008">
    <property type="protein sequence ID" value="TDP31474.1"/>
    <property type="molecule type" value="Genomic_DNA"/>
</dbReference>
<keyword evidence="1" id="KW-0472">Membrane</keyword>
<dbReference type="RefSeq" id="WP_067488094.1">
    <property type="nucleotide sequence ID" value="NZ_SNXK01000008.1"/>
</dbReference>